<proteinExistence type="predicted"/>
<gene>
    <name evidence="1" type="ORF">J2X16_003866</name>
</gene>
<protein>
    <submittedName>
        <fullName evidence="1">Uncharacterized protein</fullName>
    </submittedName>
</protein>
<keyword evidence="2" id="KW-1185">Reference proteome</keyword>
<organism evidence="1 2">
    <name type="scientific">Pelomonas aquatica</name>
    <dbReference type="NCBI Taxonomy" id="431058"/>
    <lineage>
        <taxon>Bacteria</taxon>
        <taxon>Pseudomonadati</taxon>
        <taxon>Pseudomonadota</taxon>
        <taxon>Betaproteobacteria</taxon>
        <taxon>Burkholderiales</taxon>
        <taxon>Sphaerotilaceae</taxon>
        <taxon>Roseateles</taxon>
    </lineage>
</organism>
<dbReference type="Proteomes" id="UP001180536">
    <property type="component" value="Unassembled WGS sequence"/>
</dbReference>
<sequence>MPRRLLNALVSPPGTPSHAVEPVLVLDSLPPLEPELLEAPAPMPRCAVEQVLEEGSRRVYQPRGEAEVIEARRQ</sequence>
<evidence type="ECO:0000313" key="2">
    <source>
        <dbReference type="Proteomes" id="UP001180536"/>
    </source>
</evidence>
<comment type="caution">
    <text evidence="1">The sequence shown here is derived from an EMBL/GenBank/DDBJ whole genome shotgun (WGS) entry which is preliminary data.</text>
</comment>
<reference evidence="1 2" key="1">
    <citation type="submission" date="2023-07" db="EMBL/GenBank/DDBJ databases">
        <title>Sorghum-associated microbial communities from plants grown in Nebraska, USA.</title>
        <authorList>
            <person name="Schachtman D."/>
        </authorList>
    </citation>
    <scope>NUCLEOTIDE SEQUENCE [LARGE SCALE GENOMIC DNA]</scope>
    <source>
        <strain evidence="1 2">BE310</strain>
    </source>
</reference>
<name>A0ABU1ZD06_9BURK</name>
<dbReference type="EMBL" id="JAVDXQ010000005">
    <property type="protein sequence ID" value="MDR7298503.1"/>
    <property type="molecule type" value="Genomic_DNA"/>
</dbReference>
<accession>A0ABU1ZD06</accession>
<evidence type="ECO:0000313" key="1">
    <source>
        <dbReference type="EMBL" id="MDR7298503.1"/>
    </source>
</evidence>